<proteinExistence type="predicted"/>
<keyword evidence="2" id="KW-1185">Reference proteome</keyword>
<dbReference type="AlphaFoldDB" id="A0A9X3WZT3"/>
<organism evidence="1 2">
    <name type="scientific">Polyangium jinanense</name>
    <dbReference type="NCBI Taxonomy" id="2829994"/>
    <lineage>
        <taxon>Bacteria</taxon>
        <taxon>Pseudomonadati</taxon>
        <taxon>Myxococcota</taxon>
        <taxon>Polyangia</taxon>
        <taxon>Polyangiales</taxon>
        <taxon>Polyangiaceae</taxon>
        <taxon>Polyangium</taxon>
    </lineage>
</organism>
<dbReference type="EMBL" id="JAGTJJ010000004">
    <property type="protein sequence ID" value="MDC3981077.1"/>
    <property type="molecule type" value="Genomic_DNA"/>
</dbReference>
<accession>A0A9X3WZT3</accession>
<name>A0A9X3WZT3_9BACT</name>
<evidence type="ECO:0000313" key="2">
    <source>
        <dbReference type="Proteomes" id="UP001151081"/>
    </source>
</evidence>
<reference evidence="1 2" key="1">
    <citation type="submission" date="2021-04" db="EMBL/GenBank/DDBJ databases">
        <title>Genome analysis of Polyangium sp.</title>
        <authorList>
            <person name="Li Y."/>
            <person name="Wang J."/>
        </authorList>
    </citation>
    <scope>NUCLEOTIDE SEQUENCE [LARGE SCALE GENOMIC DNA]</scope>
    <source>
        <strain evidence="1 2">SDU14</strain>
    </source>
</reference>
<evidence type="ECO:0000313" key="1">
    <source>
        <dbReference type="EMBL" id="MDC3981077.1"/>
    </source>
</evidence>
<dbReference type="RefSeq" id="WP_272420117.1">
    <property type="nucleotide sequence ID" value="NZ_JAGTJJ010000004.1"/>
</dbReference>
<protein>
    <submittedName>
        <fullName evidence="1">Uncharacterized protein</fullName>
    </submittedName>
</protein>
<gene>
    <name evidence="1" type="ORF">KEG57_11245</name>
</gene>
<dbReference type="Proteomes" id="UP001151081">
    <property type="component" value="Unassembled WGS sequence"/>
</dbReference>
<comment type="caution">
    <text evidence="1">The sequence shown here is derived from an EMBL/GenBank/DDBJ whole genome shotgun (WGS) entry which is preliminary data.</text>
</comment>
<sequence>MSNIESFHWRNVRNMCLNPSARDYDVSALSDAVTQVIDEVGVDMLPDSIANAVEKGYFSFDEGALLLGVASYSTDDEGARIQHVLEHWLEVGVDEIRVDLALSHDTFPFRSRAQRVAVLTGIAKRFPQFADKCRHLIETSRE</sequence>